<dbReference type="OrthoDB" id="230260at2"/>
<accession>A0A059FYR6</accession>
<keyword evidence="11" id="KW-0067">ATP-binding</keyword>
<feature type="domain" description="Polysaccharide chain length determinant N-terminal" evidence="19">
    <location>
        <begin position="27"/>
        <end position="117"/>
    </location>
</feature>
<sequence length="801" mass="87929">MSKSYTVEIPSNADIGGSSGGIDTSAFDLKSLITMVYRRFWLIFTGFITVLSLVVFITFTQTPTYRSQAIIQLDTNQINVIDLGALFSGAGGATTSVIDTEVRVIASKTLLSRVAEEQNLIEDPEFNWTLRPKKETFISSSQKAVVGLMGGDTSEKDPFAGMTPEQKEAEIFEAVVGTLMSKVAVGRVGATYLLTVDVTSTSPATAARLANEVAEQYRVQQLEKKYDATRKATEWLQERVSGLREEVEEKEQAVETFRAETGLLEAQGTTLTEQQIAYLTSQRGQAQIEVDRARARYNSMRRQIDSGAGVEGVSEVINSPLINDLKTQRSELLRRVAELETRVGDRHPDLISARNEVADIDRQMNSEMNRIAANLESELNVARAQLGSIQGEIGRSTSQLRGNNVNLVRLRELERDAQTSRVMLEEFLARSKQTREQDALITADSSILSTASVPFRPASPRKAFNLIIGCVLGLVVGVFLAIVAELFDSNISSSEDVENKLGSNPIGSVPLIRTAGLLGLGQTSPADFLVENPLSAYAESIRYLRAAIAFSDLDSETKTVAITSSLPDEGKTSLALSLGRMSAMSGSRTLVIDGDFRRRQLTEMAGMKPEIGLVEHLFGAGQLSDAIAKDHKTMLDVLPLSLNGHTPHDVFGTRAFDELLSRLRAMYDLILIDTGPLLLMAEARVVAGKVDKAILVVRWRQTTRSAARQSLTLLRNFKADVLGVTLNMVDLNRRRHHRDPGATYKAYRKYYQMEAKPGIFGWTKPKKPKPNKQGPKSSIATQVPPSKASGRPETIERISAE</sequence>
<keyword evidence="13 18" id="KW-0472">Membrane</keyword>
<comment type="similarity">
    <text evidence="3">Belongs to the etk/wzc family.</text>
</comment>
<evidence type="ECO:0000313" key="23">
    <source>
        <dbReference type="Proteomes" id="UP000025061"/>
    </source>
</evidence>
<keyword evidence="6" id="KW-0997">Cell inner membrane</keyword>
<dbReference type="GO" id="GO:0004713">
    <property type="term" value="F:protein tyrosine kinase activity"/>
    <property type="evidence" value="ECO:0007669"/>
    <property type="project" value="TreeGrafter"/>
</dbReference>
<evidence type="ECO:0000256" key="8">
    <source>
        <dbReference type="ARBA" id="ARBA00022692"/>
    </source>
</evidence>
<dbReference type="Pfam" id="PF13614">
    <property type="entry name" value="AAA_31"/>
    <property type="match status" value="1"/>
</dbReference>
<dbReference type="EC" id="2.7.10.2" evidence="4"/>
<evidence type="ECO:0000256" key="10">
    <source>
        <dbReference type="ARBA" id="ARBA00022777"/>
    </source>
</evidence>
<keyword evidence="5" id="KW-1003">Cell membrane</keyword>
<comment type="subcellular location">
    <subcellularLocation>
        <location evidence="1">Cell inner membrane</location>
        <topology evidence="1">Multi-pass membrane protein</topology>
    </subcellularLocation>
</comment>
<keyword evidence="8 18" id="KW-0812">Transmembrane</keyword>
<dbReference type="PANTHER" id="PTHR32309:SF13">
    <property type="entry name" value="FERRIC ENTEROBACTIN TRANSPORT PROTEIN FEPE"/>
    <property type="match status" value="1"/>
</dbReference>
<dbReference type="Proteomes" id="UP000025061">
    <property type="component" value="Unassembled WGS sequence"/>
</dbReference>
<feature type="transmembrane region" description="Helical" evidence="18">
    <location>
        <begin position="40"/>
        <end position="59"/>
    </location>
</feature>
<dbReference type="Pfam" id="PF13807">
    <property type="entry name" value="GNVR"/>
    <property type="match status" value="1"/>
</dbReference>
<evidence type="ECO:0000256" key="15">
    <source>
        <dbReference type="ARBA" id="ARBA00051245"/>
    </source>
</evidence>
<keyword evidence="9" id="KW-0547">Nucleotide-binding</keyword>
<proteinExistence type="inferred from homology"/>
<evidence type="ECO:0000256" key="17">
    <source>
        <dbReference type="SAM" id="MobiDB-lite"/>
    </source>
</evidence>
<dbReference type="InterPro" id="IPR003856">
    <property type="entry name" value="LPS_length_determ_N"/>
</dbReference>
<keyword evidence="14" id="KW-0829">Tyrosine-protein kinase</keyword>
<gene>
    <name evidence="22" type="ORF">HHI_03742</name>
</gene>
<evidence type="ECO:0000256" key="9">
    <source>
        <dbReference type="ARBA" id="ARBA00022741"/>
    </source>
</evidence>
<evidence type="ECO:0000256" key="13">
    <source>
        <dbReference type="ARBA" id="ARBA00023136"/>
    </source>
</evidence>
<name>A0A059FYR6_9PROT</name>
<dbReference type="EMBL" id="ARYI01000002">
    <property type="protein sequence ID" value="KCZ95853.1"/>
    <property type="molecule type" value="Genomic_DNA"/>
</dbReference>
<dbReference type="PATRIC" id="fig|1280951.3.peg.762"/>
<dbReference type="InterPro" id="IPR005702">
    <property type="entry name" value="Wzc-like_C"/>
</dbReference>
<evidence type="ECO:0000256" key="5">
    <source>
        <dbReference type="ARBA" id="ARBA00022475"/>
    </source>
</evidence>
<evidence type="ECO:0000256" key="6">
    <source>
        <dbReference type="ARBA" id="ARBA00022519"/>
    </source>
</evidence>
<dbReference type="RefSeq" id="WP_011646212.1">
    <property type="nucleotide sequence ID" value="NZ_ARYI01000002.1"/>
</dbReference>
<evidence type="ECO:0000256" key="4">
    <source>
        <dbReference type="ARBA" id="ARBA00011903"/>
    </source>
</evidence>
<protein>
    <recommendedName>
        <fullName evidence="4">non-specific protein-tyrosine kinase</fullName>
        <ecNumber evidence="4">2.7.10.2</ecNumber>
    </recommendedName>
</protein>
<dbReference type="InterPro" id="IPR025669">
    <property type="entry name" value="AAA_dom"/>
</dbReference>
<evidence type="ECO:0000256" key="16">
    <source>
        <dbReference type="SAM" id="Coils"/>
    </source>
</evidence>
<feature type="coiled-coil region" evidence="16">
    <location>
        <begin position="219"/>
        <end position="430"/>
    </location>
</feature>
<dbReference type="InterPro" id="IPR050445">
    <property type="entry name" value="Bact_polysacc_biosynth/exp"/>
</dbReference>
<evidence type="ECO:0000256" key="11">
    <source>
        <dbReference type="ARBA" id="ARBA00022840"/>
    </source>
</evidence>
<comment type="caution">
    <text evidence="22">The sequence shown here is derived from an EMBL/GenBank/DDBJ whole genome shotgun (WGS) entry which is preliminary data.</text>
</comment>
<evidence type="ECO:0000259" key="19">
    <source>
        <dbReference type="Pfam" id="PF02706"/>
    </source>
</evidence>
<dbReference type="PANTHER" id="PTHR32309">
    <property type="entry name" value="TYROSINE-PROTEIN KINASE"/>
    <property type="match status" value="1"/>
</dbReference>
<evidence type="ECO:0000256" key="7">
    <source>
        <dbReference type="ARBA" id="ARBA00022679"/>
    </source>
</evidence>
<dbReference type="InterPro" id="IPR032807">
    <property type="entry name" value="GNVR"/>
</dbReference>
<evidence type="ECO:0000259" key="20">
    <source>
        <dbReference type="Pfam" id="PF13614"/>
    </source>
</evidence>
<dbReference type="Pfam" id="PF02706">
    <property type="entry name" value="Wzz"/>
    <property type="match status" value="1"/>
</dbReference>
<evidence type="ECO:0000256" key="14">
    <source>
        <dbReference type="ARBA" id="ARBA00023137"/>
    </source>
</evidence>
<feature type="domain" description="Tyrosine-protein kinase G-rich" evidence="21">
    <location>
        <begin position="412"/>
        <end position="483"/>
    </location>
</feature>
<keyword evidence="16" id="KW-0175">Coiled coil</keyword>
<evidence type="ECO:0000256" key="12">
    <source>
        <dbReference type="ARBA" id="ARBA00022989"/>
    </source>
</evidence>
<keyword evidence="12 18" id="KW-1133">Transmembrane helix</keyword>
<dbReference type="CDD" id="cd05387">
    <property type="entry name" value="BY-kinase"/>
    <property type="match status" value="1"/>
</dbReference>
<dbReference type="AlphaFoldDB" id="A0A059FYR6"/>
<evidence type="ECO:0000313" key="22">
    <source>
        <dbReference type="EMBL" id="KCZ95853.1"/>
    </source>
</evidence>
<comment type="similarity">
    <text evidence="2">Belongs to the CpsD/CapB family.</text>
</comment>
<organism evidence="22 23">
    <name type="scientific">Hyphomonas hirschiana VP5</name>
    <dbReference type="NCBI Taxonomy" id="1280951"/>
    <lineage>
        <taxon>Bacteria</taxon>
        <taxon>Pseudomonadati</taxon>
        <taxon>Pseudomonadota</taxon>
        <taxon>Alphaproteobacteria</taxon>
        <taxon>Hyphomonadales</taxon>
        <taxon>Hyphomonadaceae</taxon>
        <taxon>Hyphomonas</taxon>
    </lineage>
</organism>
<evidence type="ECO:0000256" key="18">
    <source>
        <dbReference type="SAM" id="Phobius"/>
    </source>
</evidence>
<comment type="catalytic activity">
    <reaction evidence="15">
        <text>L-tyrosyl-[protein] + ATP = O-phospho-L-tyrosyl-[protein] + ADP + H(+)</text>
        <dbReference type="Rhea" id="RHEA:10596"/>
        <dbReference type="Rhea" id="RHEA-COMP:10136"/>
        <dbReference type="Rhea" id="RHEA-COMP:20101"/>
        <dbReference type="ChEBI" id="CHEBI:15378"/>
        <dbReference type="ChEBI" id="CHEBI:30616"/>
        <dbReference type="ChEBI" id="CHEBI:46858"/>
        <dbReference type="ChEBI" id="CHEBI:61978"/>
        <dbReference type="ChEBI" id="CHEBI:456216"/>
        <dbReference type="EC" id="2.7.10.2"/>
    </reaction>
</comment>
<keyword evidence="10" id="KW-0418">Kinase</keyword>
<dbReference type="Gene3D" id="3.40.50.300">
    <property type="entry name" value="P-loop containing nucleotide triphosphate hydrolases"/>
    <property type="match status" value="1"/>
</dbReference>
<evidence type="ECO:0000256" key="2">
    <source>
        <dbReference type="ARBA" id="ARBA00007316"/>
    </source>
</evidence>
<evidence type="ECO:0000259" key="21">
    <source>
        <dbReference type="Pfam" id="PF13807"/>
    </source>
</evidence>
<dbReference type="InterPro" id="IPR027417">
    <property type="entry name" value="P-loop_NTPase"/>
</dbReference>
<feature type="domain" description="AAA" evidence="20">
    <location>
        <begin position="560"/>
        <end position="683"/>
    </location>
</feature>
<dbReference type="GO" id="GO:0005886">
    <property type="term" value="C:plasma membrane"/>
    <property type="evidence" value="ECO:0007669"/>
    <property type="project" value="UniProtKB-SubCell"/>
</dbReference>
<keyword evidence="23" id="KW-1185">Reference proteome</keyword>
<feature type="region of interest" description="Disordered" evidence="17">
    <location>
        <begin position="759"/>
        <end position="801"/>
    </location>
</feature>
<keyword evidence="7" id="KW-0808">Transferase</keyword>
<evidence type="ECO:0000256" key="1">
    <source>
        <dbReference type="ARBA" id="ARBA00004429"/>
    </source>
</evidence>
<dbReference type="SUPFAM" id="SSF52540">
    <property type="entry name" value="P-loop containing nucleoside triphosphate hydrolases"/>
    <property type="match status" value="1"/>
</dbReference>
<evidence type="ECO:0000256" key="3">
    <source>
        <dbReference type="ARBA" id="ARBA00008883"/>
    </source>
</evidence>
<reference evidence="22 23" key="1">
    <citation type="submission" date="2013-04" db="EMBL/GenBank/DDBJ databases">
        <title>Hyphomonas hirschiana VP5 Genome Sequencing.</title>
        <authorList>
            <person name="Lai Q."/>
            <person name="Shao Z."/>
        </authorList>
    </citation>
    <scope>NUCLEOTIDE SEQUENCE [LARGE SCALE GENOMIC DNA]</scope>
    <source>
        <strain evidence="22 23">VP5</strain>
    </source>
</reference>